<dbReference type="GO" id="GO:0016020">
    <property type="term" value="C:membrane"/>
    <property type="evidence" value="ECO:0007669"/>
    <property type="project" value="TreeGrafter"/>
</dbReference>
<dbReference type="Gene3D" id="3.30.420.40">
    <property type="match status" value="1"/>
</dbReference>
<dbReference type="GO" id="GO:0017111">
    <property type="term" value="F:ribonucleoside triphosphate phosphatase activity"/>
    <property type="evidence" value="ECO:0007669"/>
    <property type="project" value="TreeGrafter"/>
</dbReference>
<keyword evidence="2" id="KW-0732">Signal</keyword>
<dbReference type="InterPro" id="IPR000407">
    <property type="entry name" value="GDA1_CD39_NTPase"/>
</dbReference>
<dbReference type="RefSeq" id="WP_200589637.1">
    <property type="nucleotide sequence ID" value="NZ_JAEPBG010000001.1"/>
</dbReference>
<protein>
    <recommendedName>
        <fullName evidence="5">GDA1/CD39 family protein</fullName>
    </recommendedName>
</protein>
<dbReference type="GO" id="GO:0004382">
    <property type="term" value="F:GDP phosphatase activity"/>
    <property type="evidence" value="ECO:0007669"/>
    <property type="project" value="TreeGrafter"/>
</dbReference>
<comment type="caution">
    <text evidence="3">The sequence shown here is derived from an EMBL/GenBank/DDBJ whole genome shotgun (WGS) entry which is preliminary data.</text>
</comment>
<evidence type="ECO:0000256" key="2">
    <source>
        <dbReference type="SAM" id="SignalP"/>
    </source>
</evidence>
<feature type="chain" id="PRO_5037137139" description="GDA1/CD39 family protein" evidence="2">
    <location>
        <begin position="28"/>
        <end position="407"/>
    </location>
</feature>
<name>A0A934SUM5_9BURK</name>
<sequence length="407" mass="42894">MNPRPLLNHAFLSLLLCLAGCAGLQSASSYLTVIDVGSSGSRAHLYRVARDHERPRVEDVAEFTIDKLPALASFGAQPAAAGPQGMQPLLARLGDYLDAHAIARDSVRVDVLATAGMRLLAEADPHAERAVYASVRETIARDGYAPGRAATISGADEGRYAWVDVNYLNRAFDTPGPTTGIIEVGGASAQVAYATNNEHHAGVETLTIGGMRHAVLSVSFLGLGQNEARRAMIAASGTTMNPCYPNNDNGAAPVAFDADIGKPAVTIASGAYNAADCAGLYRRVIAPFDIGANAKASDFETARFIGLSSIFHALSEWDGLDRPETLGQRVDESCSGENAWSMKVVPLQKETSKYAQNACANGTYIDALLFDGKTGLGLDGVKLHSVKRINGMAPTWTRGYAVLEAGG</sequence>
<gene>
    <name evidence="3" type="ORF">JJB74_00660</name>
</gene>
<keyword evidence="1" id="KW-0378">Hydrolase</keyword>
<dbReference type="Gene3D" id="3.30.420.150">
    <property type="entry name" value="Exopolyphosphatase. Domain 2"/>
    <property type="match status" value="1"/>
</dbReference>
<accession>A0A934SUM5</accession>
<dbReference type="Proteomes" id="UP000622890">
    <property type="component" value="Unassembled WGS sequence"/>
</dbReference>
<dbReference type="GO" id="GO:0045134">
    <property type="term" value="F:UDP phosphatase activity"/>
    <property type="evidence" value="ECO:0007669"/>
    <property type="project" value="TreeGrafter"/>
</dbReference>
<evidence type="ECO:0000313" key="3">
    <source>
        <dbReference type="EMBL" id="MBK4733127.1"/>
    </source>
</evidence>
<dbReference type="PANTHER" id="PTHR11782">
    <property type="entry name" value="ADENOSINE/GUANOSINE DIPHOSPHATASE"/>
    <property type="match status" value="1"/>
</dbReference>
<evidence type="ECO:0000313" key="4">
    <source>
        <dbReference type="Proteomes" id="UP000622890"/>
    </source>
</evidence>
<evidence type="ECO:0008006" key="5">
    <source>
        <dbReference type="Google" id="ProtNLM"/>
    </source>
</evidence>
<keyword evidence="4" id="KW-1185">Reference proteome</keyword>
<dbReference type="EMBL" id="JAEPBG010000001">
    <property type="protein sequence ID" value="MBK4733127.1"/>
    <property type="molecule type" value="Genomic_DNA"/>
</dbReference>
<organism evidence="3 4">
    <name type="scientific">Noviherbaspirillum pedocola</name>
    <dbReference type="NCBI Taxonomy" id="2801341"/>
    <lineage>
        <taxon>Bacteria</taxon>
        <taxon>Pseudomonadati</taxon>
        <taxon>Pseudomonadota</taxon>
        <taxon>Betaproteobacteria</taxon>
        <taxon>Burkholderiales</taxon>
        <taxon>Oxalobacteraceae</taxon>
        <taxon>Noviherbaspirillum</taxon>
    </lineage>
</organism>
<dbReference type="PANTHER" id="PTHR11782:SF83">
    <property type="entry name" value="GUANOSINE-DIPHOSPHATASE"/>
    <property type="match status" value="1"/>
</dbReference>
<dbReference type="CDD" id="cd24003">
    <property type="entry name" value="ASKHA_NBD_GDA1_CD39_NTPase"/>
    <property type="match status" value="1"/>
</dbReference>
<dbReference type="GO" id="GO:0009134">
    <property type="term" value="P:nucleoside diphosphate catabolic process"/>
    <property type="evidence" value="ECO:0007669"/>
    <property type="project" value="TreeGrafter"/>
</dbReference>
<proteinExistence type="predicted"/>
<feature type="signal peptide" evidence="2">
    <location>
        <begin position="1"/>
        <end position="27"/>
    </location>
</feature>
<reference evidence="3" key="1">
    <citation type="submission" date="2021-01" db="EMBL/GenBank/DDBJ databases">
        <title>Genome sequence of strain Noviherbaspirillum sp. DKR-6.</title>
        <authorList>
            <person name="Chaudhary D.K."/>
        </authorList>
    </citation>
    <scope>NUCLEOTIDE SEQUENCE</scope>
    <source>
        <strain evidence="3">DKR-6</strain>
    </source>
</reference>
<dbReference type="AlphaFoldDB" id="A0A934SUM5"/>
<evidence type="ECO:0000256" key="1">
    <source>
        <dbReference type="ARBA" id="ARBA00022801"/>
    </source>
</evidence>
<dbReference type="Pfam" id="PF01150">
    <property type="entry name" value="GDA1_CD39"/>
    <property type="match status" value="1"/>
</dbReference>